<dbReference type="EMBL" id="CP132507">
    <property type="protein sequence ID" value="WNO06264.1"/>
    <property type="molecule type" value="Genomic_DNA"/>
</dbReference>
<reference evidence="2 3" key="1">
    <citation type="submission" date="2023-08" db="EMBL/GenBank/DDBJ databases">
        <title>Rhodoferax potami sp. nov. and Rhodoferax mekongensis sp. nov., isolated from the Mekong River in Thailand.</title>
        <authorList>
            <person name="Kitikhun S."/>
            <person name="Charoenyingcharoen P."/>
            <person name="Siriarchawattana P."/>
            <person name="Likhitrattanapisal S."/>
            <person name="Nilsakha T."/>
            <person name="Chanpet A."/>
            <person name="Rattanawaree P."/>
            <person name="Ingsriswang S."/>
        </authorList>
    </citation>
    <scope>NUCLEOTIDE SEQUENCE [LARGE SCALE GENOMIC DNA]</scope>
    <source>
        <strain evidence="2 3">TBRC 17307</strain>
    </source>
</reference>
<keyword evidence="3" id="KW-1185">Reference proteome</keyword>
<dbReference type="Proteomes" id="UP001302257">
    <property type="component" value="Chromosome"/>
</dbReference>
<dbReference type="InterPro" id="IPR017465">
    <property type="entry name" value="EpsL_proteobac"/>
</dbReference>
<evidence type="ECO:0000313" key="3">
    <source>
        <dbReference type="Proteomes" id="UP001302257"/>
    </source>
</evidence>
<organism evidence="2 3">
    <name type="scientific">Rhodoferax mekongensis</name>
    <dbReference type="NCBI Taxonomy" id="3068341"/>
    <lineage>
        <taxon>Bacteria</taxon>
        <taxon>Pseudomonadati</taxon>
        <taxon>Pseudomonadota</taxon>
        <taxon>Betaproteobacteria</taxon>
        <taxon>Burkholderiales</taxon>
        <taxon>Comamonadaceae</taxon>
        <taxon>Rhodoferax</taxon>
    </lineage>
</organism>
<protein>
    <submittedName>
        <fullName evidence="2">Exosortase B-associated extracellular polysaccharide biosynthesis transporter EpsL</fullName>
    </submittedName>
</protein>
<feature type="signal peptide" evidence="1">
    <location>
        <begin position="1"/>
        <end position="22"/>
    </location>
</feature>
<sequence>MRNVISLLPVALVLAAAQAVQAQQDPLTLSAGYTLQSDSNLFRLPANANVQNLTGQSSASETIGVTTVGLGFNTRQSLQTLSVNLDLVDYQYQKFSYLSFTANNYNASWQWAITPRVTGTFSTDRKETLNSFADFTGYRQRNQRLDTSTRFDATIQLDGPWRLIAGASTTRQENQLAQVTGSDFTTNAVDAGVRHVFSSGSSLSYQMRVGKGNYLNRTVPNTSALDDQYTQIDNDLRLRWDLGGGTSASANLTHINRTHPLYGQRDYSGFNTGAGLNLALSGKTSINLAYSHVLDAYAANNSNYSSTDRISVGPVWQVSPKVGVRFKHEWAQRSYLGSPTAGTSSNRQDMTRDTTLSVNWQPHDQLALSAALQSASRGVNQAGLDYDSTMLLFTAQLTY</sequence>
<gene>
    <name evidence="2" type="primary">epsL</name>
    <name evidence="2" type="ORF">RAN89_07500</name>
</gene>
<proteinExistence type="predicted"/>
<keyword evidence="1" id="KW-0732">Signal</keyword>
<evidence type="ECO:0000256" key="1">
    <source>
        <dbReference type="SAM" id="SignalP"/>
    </source>
</evidence>
<dbReference type="NCBIfam" id="TIGR03014">
    <property type="entry name" value="EpsL"/>
    <property type="match status" value="1"/>
</dbReference>
<evidence type="ECO:0000313" key="2">
    <source>
        <dbReference type="EMBL" id="WNO06264.1"/>
    </source>
</evidence>
<dbReference type="SUPFAM" id="SSF56935">
    <property type="entry name" value="Porins"/>
    <property type="match status" value="1"/>
</dbReference>
<name>A0ABZ0B3K2_9BURK</name>
<feature type="chain" id="PRO_5045937873" evidence="1">
    <location>
        <begin position="23"/>
        <end position="399"/>
    </location>
</feature>
<dbReference type="RefSeq" id="WP_313868977.1">
    <property type="nucleotide sequence ID" value="NZ_CP132507.1"/>
</dbReference>
<accession>A0ABZ0B3K2</accession>